<evidence type="ECO:0000256" key="5">
    <source>
        <dbReference type="SAM" id="Phobius"/>
    </source>
</evidence>
<dbReference type="InterPro" id="IPR003689">
    <property type="entry name" value="ZIP"/>
</dbReference>
<evidence type="ECO:0000256" key="1">
    <source>
        <dbReference type="ARBA" id="ARBA00004141"/>
    </source>
</evidence>
<dbReference type="EMBL" id="CYKH01000447">
    <property type="protein sequence ID" value="CUF91482.1"/>
    <property type="molecule type" value="Genomic_DNA"/>
</dbReference>
<feature type="transmembrane region" description="Helical" evidence="5">
    <location>
        <begin position="178"/>
        <end position="197"/>
    </location>
</feature>
<dbReference type="GO" id="GO:0005385">
    <property type="term" value="F:zinc ion transmembrane transporter activity"/>
    <property type="evidence" value="ECO:0007669"/>
    <property type="project" value="TreeGrafter"/>
</dbReference>
<dbReference type="VEuPathDB" id="TriTrypDB:BSAL_67125"/>
<evidence type="ECO:0000313" key="7">
    <source>
        <dbReference type="Proteomes" id="UP000051952"/>
    </source>
</evidence>
<comment type="subcellular location">
    <subcellularLocation>
        <location evidence="1">Membrane</location>
        <topology evidence="1">Multi-pass membrane protein</topology>
    </subcellularLocation>
</comment>
<name>A0A0S4ITW9_BODSA</name>
<keyword evidence="4 5" id="KW-0472">Membrane</keyword>
<evidence type="ECO:0000256" key="4">
    <source>
        <dbReference type="ARBA" id="ARBA00023136"/>
    </source>
</evidence>
<evidence type="ECO:0000313" key="6">
    <source>
        <dbReference type="EMBL" id="CUF91482.1"/>
    </source>
</evidence>
<dbReference type="Proteomes" id="UP000051952">
    <property type="component" value="Unassembled WGS sequence"/>
</dbReference>
<dbReference type="PANTHER" id="PTHR11040">
    <property type="entry name" value="ZINC/IRON TRANSPORTER"/>
    <property type="match status" value="1"/>
</dbReference>
<organism evidence="6 7">
    <name type="scientific">Bodo saltans</name>
    <name type="common">Flagellated protozoan</name>
    <dbReference type="NCBI Taxonomy" id="75058"/>
    <lineage>
        <taxon>Eukaryota</taxon>
        <taxon>Discoba</taxon>
        <taxon>Euglenozoa</taxon>
        <taxon>Kinetoplastea</taxon>
        <taxon>Metakinetoplastina</taxon>
        <taxon>Eubodonida</taxon>
        <taxon>Bodonidae</taxon>
        <taxon>Bodo</taxon>
    </lineage>
</organism>
<protein>
    <submittedName>
        <fullName evidence="6">Zinc transporter, putative</fullName>
    </submittedName>
</protein>
<reference evidence="7" key="1">
    <citation type="submission" date="2015-09" db="EMBL/GenBank/DDBJ databases">
        <authorList>
            <consortium name="Pathogen Informatics"/>
        </authorList>
    </citation>
    <scope>NUCLEOTIDE SEQUENCE [LARGE SCALE GENOMIC DNA]</scope>
    <source>
        <strain evidence="7">Lake Konstanz</strain>
    </source>
</reference>
<dbReference type="Pfam" id="PF02535">
    <property type="entry name" value="Zip"/>
    <property type="match status" value="2"/>
</dbReference>
<keyword evidence="2 5" id="KW-0812">Transmembrane</keyword>
<dbReference type="AlphaFoldDB" id="A0A0S4ITW9"/>
<feature type="transmembrane region" description="Helical" evidence="5">
    <location>
        <begin position="111"/>
        <end position="131"/>
    </location>
</feature>
<evidence type="ECO:0000256" key="2">
    <source>
        <dbReference type="ARBA" id="ARBA00022692"/>
    </source>
</evidence>
<sequence length="198" mass="20250">MHMLEAGLVVHSVLIGFAVGVSDELLGLRGLTIALIFHQLCEGFAIGSVVGKAALKSVVVNPNGDNVVVSGVSILHQLVIVLLFALSTPAGVLIGWFAVASSTNADSVASHGAQGILSAVAAGILICSALSDFMPSMYGTSHHAHGAAPDNHDHGPHEPDSGVVALLNLDPSRTLPRMVLHFGVLIGCAAMSVLAVWS</sequence>
<proteinExistence type="predicted"/>
<dbReference type="PANTHER" id="PTHR11040:SF44">
    <property type="entry name" value="PROTEIN ZNTC-RELATED"/>
    <property type="match status" value="1"/>
</dbReference>
<keyword evidence="3 5" id="KW-1133">Transmembrane helix</keyword>
<accession>A0A0S4ITW9</accession>
<gene>
    <name evidence="6" type="ORF">BSAL_67125</name>
</gene>
<feature type="transmembrane region" description="Helical" evidence="5">
    <location>
        <begin position="74"/>
        <end position="99"/>
    </location>
</feature>
<dbReference type="GO" id="GO:0005886">
    <property type="term" value="C:plasma membrane"/>
    <property type="evidence" value="ECO:0007669"/>
    <property type="project" value="TreeGrafter"/>
</dbReference>
<evidence type="ECO:0000256" key="3">
    <source>
        <dbReference type="ARBA" id="ARBA00022989"/>
    </source>
</evidence>
<dbReference type="OrthoDB" id="1100342at2759"/>
<keyword evidence="7" id="KW-1185">Reference proteome</keyword>